<dbReference type="EMBL" id="BAABAT010000003">
    <property type="protein sequence ID" value="GAA4246349.1"/>
    <property type="molecule type" value="Genomic_DNA"/>
</dbReference>
<feature type="transmembrane region" description="Helical" evidence="1">
    <location>
        <begin position="16"/>
        <end position="42"/>
    </location>
</feature>
<sequence>MVFAPLGGAAVATGGVLLMIVAGGPLLAWVAPVALVTWVVAWRVRGRPPVPHGSWRDALLVSVPLVPSLLPLAQQPLLWDAHMIWWLHAGYFEQGGGFARDAIGNGALAFSHQDYPPLASAPVALVWRVLGTHEFYPAAMVSGALTFSAVAAVVYAVRLVTAFGPAPVSWLAAIAVGLSAWSPLWMVPTAGFSDAMCAAAFAAAVVLLLLHREPFGATLPLAMLLACSSALMKNEGMSMAGALAVVGTVRYRREIRRIGWFWLPVAVAGVWSVLARLLGARTDVLAGGRFEALLHGDPDTAGRFPHVFATMAGRVGWIMVYAMTAALLGLLLLRRRRRELGLGGDLWLWAVAALQWGVFTLIYMITPMPLEWHLGTSVDRVMISIVVLACASAACWAVVALHRPARAPDAAPAPVEQAGARV</sequence>
<evidence type="ECO:0008006" key="4">
    <source>
        <dbReference type="Google" id="ProtNLM"/>
    </source>
</evidence>
<evidence type="ECO:0000256" key="1">
    <source>
        <dbReference type="SAM" id="Phobius"/>
    </source>
</evidence>
<proteinExistence type="predicted"/>
<accession>A0ABP8D2J1</accession>
<feature type="transmembrane region" description="Helical" evidence="1">
    <location>
        <begin position="168"/>
        <end position="186"/>
    </location>
</feature>
<evidence type="ECO:0000313" key="2">
    <source>
        <dbReference type="EMBL" id="GAA4246349.1"/>
    </source>
</evidence>
<name>A0ABP8D2J1_9ACTN</name>
<keyword evidence="1" id="KW-0472">Membrane</keyword>
<dbReference type="Proteomes" id="UP001500620">
    <property type="component" value="Unassembled WGS sequence"/>
</dbReference>
<reference evidence="3" key="1">
    <citation type="journal article" date="2019" name="Int. J. Syst. Evol. Microbiol.">
        <title>The Global Catalogue of Microorganisms (GCM) 10K type strain sequencing project: providing services to taxonomists for standard genome sequencing and annotation.</title>
        <authorList>
            <consortium name="The Broad Institute Genomics Platform"/>
            <consortium name="The Broad Institute Genome Sequencing Center for Infectious Disease"/>
            <person name="Wu L."/>
            <person name="Ma J."/>
        </authorList>
    </citation>
    <scope>NUCLEOTIDE SEQUENCE [LARGE SCALE GENOMIC DNA]</scope>
    <source>
        <strain evidence="3">JCM 17441</strain>
    </source>
</reference>
<comment type="caution">
    <text evidence="2">The sequence shown here is derived from an EMBL/GenBank/DDBJ whole genome shotgun (WGS) entry which is preliminary data.</text>
</comment>
<gene>
    <name evidence="2" type="ORF">GCM10022255_017220</name>
</gene>
<feature type="transmembrane region" description="Helical" evidence="1">
    <location>
        <begin position="192"/>
        <end position="210"/>
    </location>
</feature>
<keyword evidence="3" id="KW-1185">Reference proteome</keyword>
<feature type="transmembrane region" description="Helical" evidence="1">
    <location>
        <begin position="135"/>
        <end position="156"/>
    </location>
</feature>
<organism evidence="2 3">
    <name type="scientific">Dactylosporangium darangshiense</name>
    <dbReference type="NCBI Taxonomy" id="579108"/>
    <lineage>
        <taxon>Bacteria</taxon>
        <taxon>Bacillati</taxon>
        <taxon>Actinomycetota</taxon>
        <taxon>Actinomycetes</taxon>
        <taxon>Micromonosporales</taxon>
        <taxon>Micromonosporaceae</taxon>
        <taxon>Dactylosporangium</taxon>
    </lineage>
</organism>
<evidence type="ECO:0000313" key="3">
    <source>
        <dbReference type="Proteomes" id="UP001500620"/>
    </source>
</evidence>
<feature type="transmembrane region" description="Helical" evidence="1">
    <location>
        <begin position="315"/>
        <end position="334"/>
    </location>
</feature>
<keyword evidence="1" id="KW-0812">Transmembrane</keyword>
<feature type="transmembrane region" description="Helical" evidence="1">
    <location>
        <begin position="346"/>
        <end position="366"/>
    </location>
</feature>
<feature type="transmembrane region" description="Helical" evidence="1">
    <location>
        <begin position="260"/>
        <end position="279"/>
    </location>
</feature>
<keyword evidence="1" id="KW-1133">Transmembrane helix</keyword>
<feature type="transmembrane region" description="Helical" evidence="1">
    <location>
        <begin position="381"/>
        <end position="401"/>
    </location>
</feature>
<protein>
    <recommendedName>
        <fullName evidence="4">Integral membrane protein</fullName>
    </recommendedName>
</protein>